<keyword evidence="1" id="KW-0732">Signal</keyword>
<keyword evidence="3" id="KW-1185">Reference proteome</keyword>
<feature type="chain" id="PRO_5002543076" evidence="1">
    <location>
        <begin position="19"/>
        <end position="457"/>
    </location>
</feature>
<proteinExistence type="predicted"/>
<evidence type="ECO:0000313" key="2">
    <source>
        <dbReference type="EMBL" id="KKY14444.1"/>
    </source>
</evidence>
<dbReference type="EMBL" id="LCWF01000224">
    <property type="protein sequence ID" value="KKY14444.1"/>
    <property type="molecule type" value="Genomic_DNA"/>
</dbReference>
<feature type="signal peptide" evidence="1">
    <location>
        <begin position="1"/>
        <end position="18"/>
    </location>
</feature>
<gene>
    <name evidence="2" type="ORF">UCRPC4_g06720</name>
</gene>
<sequence>MWPIMFGLLLCLATSSVATITIVDPSDYADLSADAADNSLTADWDYSPLSYQEIAITGPYYYNDSQTTLGHETLTASGNDTSVLVITEDSDVDVSYTTIIKYGYSTDLYQSSFYGVNAAVNVANASIASFDHVNVTSHNGAASIYGYGNDTYVYVNNSDLYSSGPLSHGLYAAGYGTIIGRNVRHYSGAYRSSSYAGDSPKGYIYVYDSESHTAGLGSAVFYAQGIIHAEHVIGYTENAPVLFVDGATVSISHSDLTAGLLAGMVTFSSGTRQSGSTINLIDTRLTVLPETAAGLWFGNVIATSTLTGVEINTTSGVLVAANYSQVTQAFDHLAGYEANSDLEPAEATLDVYESSLSGDLVAYNGSSISWSLYSYSSWTGAAYSGYGTSYFAVLLDKTSSWTLTADTTLQNFTNSVTNLSNIDSAGYNIYYDSSSSANKWLNNATISLSGGGSISPI</sequence>
<comment type="caution">
    <text evidence="2">The sequence shown here is derived from an EMBL/GenBank/DDBJ whole genome shotgun (WGS) entry which is preliminary data.</text>
</comment>
<dbReference type="Proteomes" id="UP000053317">
    <property type="component" value="Unassembled WGS sequence"/>
</dbReference>
<reference evidence="2 3" key="2">
    <citation type="submission" date="2015-05" db="EMBL/GenBank/DDBJ databases">
        <authorList>
            <person name="Morales-Cruz A."/>
            <person name="Amrine K.C."/>
            <person name="Cantu D."/>
        </authorList>
    </citation>
    <scope>NUCLEOTIDE SEQUENCE [LARGE SCALE GENOMIC DNA]</scope>
    <source>
        <strain evidence="2">UCRPC4</strain>
    </source>
</reference>
<reference evidence="2 3" key="1">
    <citation type="submission" date="2015-05" db="EMBL/GenBank/DDBJ databases">
        <title>Distinctive expansion of gene families associated with plant cell wall degradation and secondary metabolism in the genomes of grapevine trunk pathogens.</title>
        <authorList>
            <person name="Lawrence D.P."/>
            <person name="Travadon R."/>
            <person name="Rolshausen P.E."/>
            <person name="Baumgartner K."/>
        </authorList>
    </citation>
    <scope>NUCLEOTIDE SEQUENCE [LARGE SCALE GENOMIC DNA]</scope>
    <source>
        <strain evidence="2">UCRPC4</strain>
    </source>
</reference>
<dbReference type="AlphaFoldDB" id="A0A0G2DUW8"/>
<name>A0A0G2DUW8_PHACM</name>
<evidence type="ECO:0000313" key="3">
    <source>
        <dbReference type="Proteomes" id="UP000053317"/>
    </source>
</evidence>
<accession>A0A0G2DUW8</accession>
<protein>
    <submittedName>
        <fullName evidence="2">Uncharacterized protein</fullName>
    </submittedName>
</protein>
<organism evidence="2 3">
    <name type="scientific">Phaeomoniella chlamydospora</name>
    <name type="common">Phaeoacremonium chlamydosporum</name>
    <dbReference type="NCBI Taxonomy" id="158046"/>
    <lineage>
        <taxon>Eukaryota</taxon>
        <taxon>Fungi</taxon>
        <taxon>Dikarya</taxon>
        <taxon>Ascomycota</taxon>
        <taxon>Pezizomycotina</taxon>
        <taxon>Eurotiomycetes</taxon>
        <taxon>Chaetothyriomycetidae</taxon>
        <taxon>Phaeomoniellales</taxon>
        <taxon>Phaeomoniellaceae</taxon>
        <taxon>Phaeomoniella</taxon>
    </lineage>
</organism>
<evidence type="ECO:0000256" key="1">
    <source>
        <dbReference type="SAM" id="SignalP"/>
    </source>
</evidence>
<dbReference type="OrthoDB" id="10018600at2759"/>